<keyword evidence="2" id="KW-1185">Reference proteome</keyword>
<name>A0A1I3HKG4_9FLAO</name>
<sequence length="282" mass="31671">MNHLSGFLYLSLQKKMKKILLLITASFILMNCGSGDNRDEITSPISKKLLLSKITTVYYDSPGIPQTTVDIISYDDKGEILKSVSDDGNSSVFEYINGKPSRALYYNPNNTLEYTSNYKYNGDILVGVKSFYSDPTSNRDVSYTYNGAGKLISAKLCQSTNCNNPYTTTLQYNGENVSVEILESGSSFGLSTKREFTYDDKFSPYTNFNPYIRTSIESAFSISKNNYLTEKISVKNSSGVYVANQSNTYSVVYNAENFPTEVIGKDKNGNTEIQYKYEYILK</sequence>
<accession>A0A1I3HKG4</accession>
<evidence type="ECO:0000313" key="1">
    <source>
        <dbReference type="EMBL" id="SFI36226.1"/>
    </source>
</evidence>
<dbReference type="Gene3D" id="2.180.10.10">
    <property type="entry name" value="RHS repeat-associated core"/>
    <property type="match status" value="1"/>
</dbReference>
<dbReference type="Proteomes" id="UP000198931">
    <property type="component" value="Unassembled WGS sequence"/>
</dbReference>
<dbReference type="EMBL" id="FOQT01000004">
    <property type="protein sequence ID" value="SFI36226.1"/>
    <property type="molecule type" value="Genomic_DNA"/>
</dbReference>
<evidence type="ECO:0000313" key="2">
    <source>
        <dbReference type="Proteomes" id="UP000198931"/>
    </source>
</evidence>
<gene>
    <name evidence="1" type="ORF">SAMN05443292_2264</name>
</gene>
<organism evidence="1 2">
    <name type="scientific">Halpernia frigidisoli</name>
    <dbReference type="NCBI Taxonomy" id="1125876"/>
    <lineage>
        <taxon>Bacteria</taxon>
        <taxon>Pseudomonadati</taxon>
        <taxon>Bacteroidota</taxon>
        <taxon>Flavobacteriia</taxon>
        <taxon>Flavobacteriales</taxon>
        <taxon>Weeksellaceae</taxon>
        <taxon>Chryseobacterium group</taxon>
        <taxon>Halpernia</taxon>
    </lineage>
</organism>
<dbReference type="AlphaFoldDB" id="A0A1I3HKG4"/>
<reference evidence="1 2" key="1">
    <citation type="submission" date="2016-10" db="EMBL/GenBank/DDBJ databases">
        <authorList>
            <person name="de Groot N.N."/>
        </authorList>
    </citation>
    <scope>NUCLEOTIDE SEQUENCE [LARGE SCALE GENOMIC DNA]</scope>
    <source>
        <strain evidence="1 2">DSM 26000</strain>
    </source>
</reference>
<protein>
    <submittedName>
        <fullName evidence="1">YD repeat-containing protein</fullName>
    </submittedName>
</protein>
<proteinExistence type="predicted"/>